<evidence type="ECO:0000313" key="1">
    <source>
        <dbReference type="EMBL" id="KAJ2974278.1"/>
    </source>
</evidence>
<dbReference type="EMBL" id="JANJQO010000850">
    <property type="protein sequence ID" value="KAJ2974278.1"/>
    <property type="molecule type" value="Genomic_DNA"/>
</dbReference>
<keyword evidence="2" id="KW-1185">Reference proteome</keyword>
<sequence>MMQTETLPSPAAPAPTVDTSDEGQSEGSKLRTFLGILRKFIGVTDLAAVRFSLPSQLLEPTPNLEYWTYLDAPNAFIAIGTSDEPLDRMLEVVRFWLTKDLKYAKGKPCKPYNSCLGEFFRCNWETEDNAPKILTAELGNHSSASSKSSIRSDKNASTVSLSPPQHGTSKDSKPLTISYLTEQTSHHPPVSAFHVTCPERGITARGFDQITAKFTGTSIKVLPGEHNLGIFITLDKRDGEKYQLTHPAAHLGGLLRGSLSVSVTDTAYITCPKTKIKVILNYVEEGWLGRTTNKVDGVVFRYDPENDDKTRVQDVPEEDILARLGGPWKEKVVFTLGSTLLKNVPAEQQYTILDTAPLEVAPKVLPPDELQAANESLTLWGNVTKAIHAKQFSKATTIKQELEEAQRVKARERERTGEQYQPAYFTHATGNEGQPELTDKGRAILERSQKGDWSLEGI</sequence>
<proteinExistence type="predicted"/>
<name>A0ACC1N5L0_9HYPO</name>
<comment type="caution">
    <text evidence="1">The sequence shown here is derived from an EMBL/GenBank/DDBJ whole genome shotgun (WGS) entry which is preliminary data.</text>
</comment>
<dbReference type="Proteomes" id="UP001143910">
    <property type="component" value="Unassembled WGS sequence"/>
</dbReference>
<protein>
    <submittedName>
        <fullName evidence="1">Uncharacterized protein</fullName>
    </submittedName>
</protein>
<gene>
    <name evidence="1" type="ORF">NQ176_g6143</name>
</gene>
<accession>A0ACC1N5L0</accession>
<reference evidence="1" key="1">
    <citation type="submission" date="2022-08" db="EMBL/GenBank/DDBJ databases">
        <title>Genome Sequence of Lecanicillium fungicola.</title>
        <authorList>
            <person name="Buettner E."/>
        </authorList>
    </citation>
    <scope>NUCLEOTIDE SEQUENCE</scope>
    <source>
        <strain evidence="1">Babe33</strain>
    </source>
</reference>
<organism evidence="1 2">
    <name type="scientific">Zarea fungicola</name>
    <dbReference type="NCBI Taxonomy" id="93591"/>
    <lineage>
        <taxon>Eukaryota</taxon>
        <taxon>Fungi</taxon>
        <taxon>Dikarya</taxon>
        <taxon>Ascomycota</taxon>
        <taxon>Pezizomycotina</taxon>
        <taxon>Sordariomycetes</taxon>
        <taxon>Hypocreomycetidae</taxon>
        <taxon>Hypocreales</taxon>
        <taxon>Cordycipitaceae</taxon>
        <taxon>Zarea</taxon>
    </lineage>
</organism>
<evidence type="ECO:0000313" key="2">
    <source>
        <dbReference type="Proteomes" id="UP001143910"/>
    </source>
</evidence>